<dbReference type="PANTHER" id="PTHR30471">
    <property type="entry name" value="DNA REPAIR PROTEIN RADC"/>
    <property type="match status" value="1"/>
</dbReference>
<dbReference type="GO" id="GO:0008237">
    <property type="term" value="F:metallopeptidase activity"/>
    <property type="evidence" value="ECO:0007669"/>
    <property type="project" value="UniProtKB-KW"/>
</dbReference>
<dbReference type="GO" id="GO:0006508">
    <property type="term" value="P:proteolysis"/>
    <property type="evidence" value="ECO:0007669"/>
    <property type="project" value="UniProtKB-KW"/>
</dbReference>
<dbReference type="Gene3D" id="3.40.140.10">
    <property type="entry name" value="Cytidine Deaminase, domain 2"/>
    <property type="match status" value="1"/>
</dbReference>
<dbReference type="Pfam" id="PF04002">
    <property type="entry name" value="RadC"/>
    <property type="match status" value="1"/>
</dbReference>
<evidence type="ECO:0000256" key="4">
    <source>
        <dbReference type="ARBA" id="ARBA00022833"/>
    </source>
</evidence>
<feature type="domain" description="MPN" evidence="6">
    <location>
        <begin position="29"/>
        <end position="151"/>
    </location>
</feature>
<evidence type="ECO:0000256" key="2">
    <source>
        <dbReference type="ARBA" id="ARBA00022723"/>
    </source>
</evidence>
<organism evidence="7 8">
    <name type="scientific">Pseudomonas hunanensis</name>
    <dbReference type="NCBI Taxonomy" id="1247546"/>
    <lineage>
        <taxon>Bacteria</taxon>
        <taxon>Pseudomonadati</taxon>
        <taxon>Pseudomonadota</taxon>
        <taxon>Gammaproteobacteria</taxon>
        <taxon>Pseudomonadales</taxon>
        <taxon>Pseudomonadaceae</taxon>
        <taxon>Pseudomonas</taxon>
    </lineage>
</organism>
<keyword evidence="4" id="KW-0862">Zinc</keyword>
<dbReference type="PROSITE" id="PS01302">
    <property type="entry name" value="UPF0758"/>
    <property type="match status" value="1"/>
</dbReference>
<dbReference type="AlphaFoldDB" id="A0ABD6MW39"/>
<dbReference type="InterPro" id="IPR020891">
    <property type="entry name" value="UPF0758_CS"/>
</dbReference>
<dbReference type="CDD" id="cd08071">
    <property type="entry name" value="MPN_DUF2466"/>
    <property type="match status" value="1"/>
</dbReference>
<comment type="caution">
    <text evidence="7">The sequence shown here is derived from an EMBL/GenBank/DDBJ whole genome shotgun (WGS) entry which is preliminary data.</text>
</comment>
<evidence type="ECO:0000256" key="1">
    <source>
        <dbReference type="ARBA" id="ARBA00022670"/>
    </source>
</evidence>
<dbReference type="InterPro" id="IPR001405">
    <property type="entry name" value="UPF0758"/>
</dbReference>
<evidence type="ECO:0000256" key="3">
    <source>
        <dbReference type="ARBA" id="ARBA00022801"/>
    </source>
</evidence>
<dbReference type="InterPro" id="IPR025657">
    <property type="entry name" value="RadC_JAB"/>
</dbReference>
<keyword evidence="2" id="KW-0479">Metal-binding</keyword>
<dbReference type="EMBL" id="QJRE01000095">
    <property type="protein sequence ID" value="NWL45449.1"/>
    <property type="molecule type" value="Genomic_DNA"/>
</dbReference>
<accession>A0ABD6MW39</accession>
<dbReference type="InterPro" id="IPR037518">
    <property type="entry name" value="MPN"/>
</dbReference>
<keyword evidence="5" id="KW-0482">Metalloprotease</keyword>
<evidence type="ECO:0000313" key="8">
    <source>
        <dbReference type="Proteomes" id="UP000704738"/>
    </source>
</evidence>
<dbReference type="NCBIfam" id="TIGR00608">
    <property type="entry name" value="radc"/>
    <property type="match status" value="1"/>
</dbReference>
<name>A0ABD6MW39_9PSED</name>
<dbReference type="RefSeq" id="WP_179052558.1">
    <property type="nucleotide sequence ID" value="NZ_QJRE01000095.1"/>
</dbReference>
<proteinExistence type="predicted"/>
<gene>
    <name evidence="7" type="ORF">DM819_06070</name>
</gene>
<dbReference type="PROSITE" id="PS50249">
    <property type="entry name" value="MPN"/>
    <property type="match status" value="1"/>
</dbReference>
<dbReference type="GO" id="GO:0046872">
    <property type="term" value="F:metal ion binding"/>
    <property type="evidence" value="ECO:0007669"/>
    <property type="project" value="UniProtKB-KW"/>
</dbReference>
<evidence type="ECO:0000313" key="7">
    <source>
        <dbReference type="EMBL" id="NWL45449.1"/>
    </source>
</evidence>
<protein>
    <submittedName>
        <fullName evidence="7">DNA repair protein</fullName>
    </submittedName>
</protein>
<evidence type="ECO:0000256" key="5">
    <source>
        <dbReference type="ARBA" id="ARBA00023049"/>
    </source>
</evidence>
<reference evidence="7 8" key="1">
    <citation type="submission" date="2018-06" db="EMBL/GenBank/DDBJ databases">
        <title>Bacteria isolated from soil of Wuhan.</title>
        <authorList>
            <person name="Xiang W."/>
            <person name="Huang C."/>
        </authorList>
    </citation>
    <scope>NUCLEOTIDE SEQUENCE [LARGE SCALE GENOMIC DNA]</scope>
    <source>
        <strain evidence="8">xwS4</strain>
    </source>
</reference>
<keyword evidence="3" id="KW-0378">Hydrolase</keyword>
<dbReference type="PANTHER" id="PTHR30471:SF3">
    <property type="entry name" value="UPF0758 PROTEIN YEES-RELATED"/>
    <property type="match status" value="1"/>
</dbReference>
<evidence type="ECO:0000259" key="6">
    <source>
        <dbReference type="PROSITE" id="PS50249"/>
    </source>
</evidence>
<dbReference type="Proteomes" id="UP000704738">
    <property type="component" value="Unassembled WGS sequence"/>
</dbReference>
<sequence>MLNLSDYERNIVDQAKTILMHHLAKPGVCLESPEAVRRYLELEIAGEQNECFCVLFLDAKHRVLTFKRLFQGSISSASVYTRVIVQEALQCNAAAMICAHNHPSGDPEPSQDDRVVTDRVRDALKLIDVRLLDHFVIGHGKYASFAERGLL</sequence>
<keyword evidence="1" id="KW-0645">Protease</keyword>